<sequence>MNHTTFLLVYVDHILVTSNNPSVIQQLISQLNKSFSLKDLGEIDYFLGIQVKHTTEGLHLSQTKYVHDLLCKAKMNNANGMNTPMISGQQLTMSGSGTVQDIQLYKSVVCALQYVTITRPEISFCVNRVCQYLKDPQEEHWQAVKRILRYLKNTIQYGLHLTYSSTLNLVQFCDADWASSPYDRRSTFGYCVYLGNNLVSWCSKKQHIVSRSSIEAEYRSLAGITAKITWLTALLSELRLILPRTPAVWCDNLSTVLLFENPILHARTKYIELDLYFVREKVIQKLIDVRHVPSSDQIADLFTKAIPSSRFSLLRSKLRVLDLSTLSLREDVRIIK</sequence>
<dbReference type="CDD" id="cd09272">
    <property type="entry name" value="RNase_HI_RT_Ty1"/>
    <property type="match status" value="1"/>
</dbReference>
<accession>A0ABY9BQ31</accession>
<evidence type="ECO:0000313" key="2">
    <source>
        <dbReference type="EMBL" id="WJZ84707.1"/>
    </source>
</evidence>
<dbReference type="PANTHER" id="PTHR11439">
    <property type="entry name" value="GAG-POL-RELATED RETROTRANSPOSON"/>
    <property type="match status" value="1"/>
</dbReference>
<proteinExistence type="predicted"/>
<evidence type="ECO:0000313" key="3">
    <source>
        <dbReference type="Proteomes" id="UP001227230"/>
    </source>
</evidence>
<dbReference type="EMBL" id="CP126650">
    <property type="protein sequence ID" value="WJZ84707.1"/>
    <property type="molecule type" value="Genomic_DNA"/>
</dbReference>
<organism evidence="2 3">
    <name type="scientific">Vitis vinifera</name>
    <name type="common">Grape</name>
    <dbReference type="NCBI Taxonomy" id="29760"/>
    <lineage>
        <taxon>Eukaryota</taxon>
        <taxon>Viridiplantae</taxon>
        <taxon>Streptophyta</taxon>
        <taxon>Embryophyta</taxon>
        <taxon>Tracheophyta</taxon>
        <taxon>Spermatophyta</taxon>
        <taxon>Magnoliopsida</taxon>
        <taxon>eudicotyledons</taxon>
        <taxon>Gunneridae</taxon>
        <taxon>Pentapetalae</taxon>
        <taxon>rosids</taxon>
        <taxon>Vitales</taxon>
        <taxon>Vitaceae</taxon>
        <taxon>Viteae</taxon>
        <taxon>Vitis</taxon>
    </lineage>
</organism>
<name>A0ABY9BQ31_VITVI</name>
<evidence type="ECO:0000259" key="1">
    <source>
        <dbReference type="Pfam" id="PF07727"/>
    </source>
</evidence>
<dbReference type="InterPro" id="IPR013103">
    <property type="entry name" value="RVT_2"/>
</dbReference>
<dbReference type="PANTHER" id="PTHR11439:SF455">
    <property type="entry name" value="RLK (RECEPTOR-LIKE PROTEIN KINASE) 8, PUTATIVE-RELATED"/>
    <property type="match status" value="1"/>
</dbReference>
<dbReference type="Proteomes" id="UP001227230">
    <property type="component" value="Chromosome 3"/>
</dbReference>
<dbReference type="SUPFAM" id="SSF56672">
    <property type="entry name" value="DNA/RNA polymerases"/>
    <property type="match status" value="1"/>
</dbReference>
<gene>
    <name evidence="2" type="ORF">VitviT2T_004300</name>
</gene>
<dbReference type="InterPro" id="IPR043502">
    <property type="entry name" value="DNA/RNA_pol_sf"/>
</dbReference>
<dbReference type="Pfam" id="PF07727">
    <property type="entry name" value="RVT_2"/>
    <property type="match status" value="1"/>
</dbReference>
<keyword evidence="3" id="KW-1185">Reference proteome</keyword>
<protein>
    <recommendedName>
        <fullName evidence="1">Reverse transcriptase Ty1/copia-type domain-containing protein</fullName>
    </recommendedName>
</protein>
<reference evidence="2 3" key="1">
    <citation type="journal article" date="2023" name="Hortic Res">
        <title>The complete reference genome for grapevine (Vitis vinifera L.) genetics and breeding.</title>
        <authorList>
            <person name="Shi X."/>
            <person name="Cao S."/>
            <person name="Wang X."/>
            <person name="Huang S."/>
            <person name="Wang Y."/>
            <person name="Liu Z."/>
            <person name="Liu W."/>
            <person name="Leng X."/>
            <person name="Peng Y."/>
            <person name="Wang N."/>
            <person name="Wang Y."/>
            <person name="Ma Z."/>
            <person name="Xu X."/>
            <person name="Zhang F."/>
            <person name="Xue H."/>
            <person name="Zhong H."/>
            <person name="Wang Y."/>
            <person name="Zhang K."/>
            <person name="Velt A."/>
            <person name="Avia K."/>
            <person name="Holtgrawe D."/>
            <person name="Grimplet J."/>
            <person name="Matus J.T."/>
            <person name="Ware D."/>
            <person name="Wu X."/>
            <person name="Wang H."/>
            <person name="Liu C."/>
            <person name="Fang Y."/>
            <person name="Rustenholz C."/>
            <person name="Cheng Z."/>
            <person name="Xiao H."/>
            <person name="Zhou Y."/>
        </authorList>
    </citation>
    <scope>NUCLEOTIDE SEQUENCE [LARGE SCALE GENOMIC DNA]</scope>
    <source>
        <strain evidence="3">cv. Pinot noir / PN40024</strain>
        <tissue evidence="2">Leaf</tissue>
    </source>
</reference>
<feature type="domain" description="Reverse transcriptase Ty1/copia-type" evidence="1">
    <location>
        <begin position="8"/>
        <end position="86"/>
    </location>
</feature>